<protein>
    <submittedName>
        <fullName evidence="2">Uncharacterized protein</fullName>
    </submittedName>
</protein>
<evidence type="ECO:0000256" key="1">
    <source>
        <dbReference type="SAM" id="MobiDB-lite"/>
    </source>
</evidence>
<sequence>MTSGGIRTTRRFNPRALRGATWHFRPAVLRVAVSIHAPLRGATGDPRSATRARRRFNPRAPAERDRNRAPFVGNLTWFQSTRPCGVRRDAYIAPMRERPKFQSMRPYGARLPKEFVPRD</sequence>
<gene>
    <name evidence="2" type="ORF">I596_2487</name>
</gene>
<feature type="region of interest" description="Disordered" evidence="1">
    <location>
        <begin position="39"/>
        <end position="66"/>
    </location>
</feature>
<evidence type="ECO:0000313" key="2">
    <source>
        <dbReference type="EMBL" id="ANB18492.1"/>
    </source>
</evidence>
<dbReference type="Proteomes" id="UP000076830">
    <property type="component" value="Chromosome"/>
</dbReference>
<evidence type="ECO:0000313" key="3">
    <source>
        <dbReference type="Proteomes" id="UP000076830"/>
    </source>
</evidence>
<keyword evidence="3" id="KW-1185">Reference proteome</keyword>
<reference evidence="2 3" key="1">
    <citation type="submission" date="2016-04" db="EMBL/GenBank/DDBJ databases">
        <title>Complete genome sequence of Dokdonella koreensis DS-123T.</title>
        <authorList>
            <person name="Kim J.F."/>
            <person name="Lee H."/>
            <person name="Kwak M.-J."/>
        </authorList>
    </citation>
    <scope>NUCLEOTIDE SEQUENCE [LARGE SCALE GENOMIC DNA]</scope>
    <source>
        <strain evidence="2 3">DS-123</strain>
    </source>
</reference>
<name>A0A167H1E5_9GAMM</name>
<accession>A0A167H1E5</accession>
<dbReference type="EMBL" id="CP015249">
    <property type="protein sequence ID" value="ANB18492.1"/>
    <property type="molecule type" value="Genomic_DNA"/>
</dbReference>
<dbReference type="KEGG" id="dko:I596_2487"/>
<organism evidence="2 3">
    <name type="scientific">Dokdonella koreensis DS-123</name>
    <dbReference type="NCBI Taxonomy" id="1300342"/>
    <lineage>
        <taxon>Bacteria</taxon>
        <taxon>Pseudomonadati</taxon>
        <taxon>Pseudomonadota</taxon>
        <taxon>Gammaproteobacteria</taxon>
        <taxon>Lysobacterales</taxon>
        <taxon>Rhodanobacteraceae</taxon>
        <taxon>Dokdonella</taxon>
    </lineage>
</organism>
<dbReference type="AlphaFoldDB" id="A0A167H1E5"/>
<proteinExistence type="predicted"/>
<dbReference type="AntiFam" id="ANF00272">
    <property type="entry name" value="Translation of CRISPR region"/>
</dbReference>